<keyword evidence="1" id="KW-0472">Membrane</keyword>
<feature type="transmembrane region" description="Helical" evidence="1">
    <location>
        <begin position="150"/>
        <end position="171"/>
    </location>
</feature>
<dbReference type="SMART" id="SM00014">
    <property type="entry name" value="acidPPc"/>
    <property type="match status" value="1"/>
</dbReference>
<dbReference type="AlphaFoldDB" id="A0A7X0RKN3"/>
<evidence type="ECO:0000256" key="1">
    <source>
        <dbReference type="SAM" id="Phobius"/>
    </source>
</evidence>
<evidence type="ECO:0000313" key="3">
    <source>
        <dbReference type="EMBL" id="MBB6669237.1"/>
    </source>
</evidence>
<sequence>MFALCALCAAGFAGIALMIGLRRIRGFDDAVIRFWQGMESPGLTAAMKAFSAIGYGVPVTVISIVSMLFLYFVLRHRRELLLFVFAVAGSGLLNTILKATFHRERPTLHRLVEEHGFSFPSGHAMGAFSLYGILAYLLWRHIPVVWGRVLLIAASAFLILAIGVSRIYLGVHYPSDILGGYLATGCWLCAIIGVYQRQKN</sequence>
<dbReference type="Pfam" id="PF01569">
    <property type="entry name" value="PAP2"/>
    <property type="match status" value="1"/>
</dbReference>
<evidence type="ECO:0000313" key="4">
    <source>
        <dbReference type="Proteomes" id="UP000547209"/>
    </source>
</evidence>
<feature type="transmembrane region" description="Helical" evidence="1">
    <location>
        <begin position="80"/>
        <end position="97"/>
    </location>
</feature>
<dbReference type="SUPFAM" id="SSF48317">
    <property type="entry name" value="Acid phosphatase/Vanadium-dependent haloperoxidase"/>
    <property type="match status" value="1"/>
</dbReference>
<dbReference type="InterPro" id="IPR000326">
    <property type="entry name" value="PAP2/HPO"/>
</dbReference>
<dbReference type="CDD" id="cd03392">
    <property type="entry name" value="PAP2_like_2"/>
    <property type="match status" value="1"/>
</dbReference>
<gene>
    <name evidence="3" type="ORF">H7C19_00890</name>
</gene>
<feature type="domain" description="Phosphatidic acid phosphatase type 2/haloperoxidase" evidence="2">
    <location>
        <begin position="80"/>
        <end position="192"/>
    </location>
</feature>
<keyword evidence="1" id="KW-1133">Transmembrane helix</keyword>
<accession>A0A7X0RKN3</accession>
<dbReference type="PANTHER" id="PTHR14969">
    <property type="entry name" value="SPHINGOSINE-1-PHOSPHATE PHOSPHOHYDROLASE"/>
    <property type="match status" value="1"/>
</dbReference>
<evidence type="ECO:0000259" key="2">
    <source>
        <dbReference type="SMART" id="SM00014"/>
    </source>
</evidence>
<feature type="transmembrane region" description="Helical" evidence="1">
    <location>
        <begin position="117"/>
        <end position="138"/>
    </location>
</feature>
<feature type="transmembrane region" description="Helical" evidence="1">
    <location>
        <begin position="177"/>
        <end position="195"/>
    </location>
</feature>
<protein>
    <submittedName>
        <fullName evidence="3">Phosphatase PAP2 family protein</fullName>
    </submittedName>
</protein>
<dbReference type="PANTHER" id="PTHR14969:SF13">
    <property type="entry name" value="AT30094P"/>
    <property type="match status" value="1"/>
</dbReference>
<reference evidence="3 4" key="1">
    <citation type="submission" date="2020-08" db="EMBL/GenBank/DDBJ databases">
        <title>Cohnella phylogeny.</title>
        <authorList>
            <person name="Dunlap C."/>
        </authorList>
    </citation>
    <scope>NUCLEOTIDE SEQUENCE [LARGE SCALE GENOMIC DNA]</scope>
    <source>
        <strain evidence="3 4">DSM 28246</strain>
    </source>
</reference>
<dbReference type="EMBL" id="JACJVP010000001">
    <property type="protein sequence ID" value="MBB6669237.1"/>
    <property type="molecule type" value="Genomic_DNA"/>
</dbReference>
<name>A0A7X0RKN3_9BACL</name>
<organism evidence="3 4">
    <name type="scientific">Cohnella nanjingensis</name>
    <dbReference type="NCBI Taxonomy" id="1387779"/>
    <lineage>
        <taxon>Bacteria</taxon>
        <taxon>Bacillati</taxon>
        <taxon>Bacillota</taxon>
        <taxon>Bacilli</taxon>
        <taxon>Bacillales</taxon>
        <taxon>Paenibacillaceae</taxon>
        <taxon>Cohnella</taxon>
    </lineage>
</organism>
<dbReference type="InterPro" id="IPR036938">
    <property type="entry name" value="PAP2/HPO_sf"/>
</dbReference>
<proteinExistence type="predicted"/>
<dbReference type="Proteomes" id="UP000547209">
    <property type="component" value="Unassembled WGS sequence"/>
</dbReference>
<keyword evidence="1" id="KW-0812">Transmembrane</keyword>
<dbReference type="Gene3D" id="1.20.144.10">
    <property type="entry name" value="Phosphatidic acid phosphatase type 2/haloperoxidase"/>
    <property type="match status" value="2"/>
</dbReference>
<comment type="caution">
    <text evidence="3">The sequence shown here is derived from an EMBL/GenBank/DDBJ whole genome shotgun (WGS) entry which is preliminary data.</text>
</comment>
<keyword evidence="4" id="KW-1185">Reference proteome</keyword>
<feature type="transmembrane region" description="Helical" evidence="1">
    <location>
        <begin position="50"/>
        <end position="73"/>
    </location>
</feature>